<gene>
    <name evidence="9" type="ORF">EB796_019558</name>
</gene>
<reference evidence="9" key="1">
    <citation type="submission" date="2020-06" db="EMBL/GenBank/DDBJ databases">
        <title>Draft genome of Bugula neritina, a colonial animal packing powerful symbionts and potential medicines.</title>
        <authorList>
            <person name="Rayko M."/>
        </authorList>
    </citation>
    <scope>NUCLEOTIDE SEQUENCE [LARGE SCALE GENOMIC DNA]</scope>
    <source>
        <strain evidence="9">Kwan_BN1</strain>
    </source>
</reference>
<dbReference type="InterPro" id="IPR009011">
    <property type="entry name" value="Man6P_isomerase_rcpt-bd_dom_sf"/>
</dbReference>
<evidence type="ECO:0000256" key="7">
    <source>
        <dbReference type="SAM" id="MobiDB-lite"/>
    </source>
</evidence>
<keyword evidence="5" id="KW-1015">Disulfide bond</keyword>
<name>A0A7J7J7D5_BUGNE</name>
<keyword evidence="6" id="KW-0325">Glycoprotein</keyword>
<dbReference type="PANTHER" id="PTHR22727:SF15">
    <property type="entry name" value="MRH DOMAIN-CONTAINING PROTEIN"/>
    <property type="match status" value="1"/>
</dbReference>
<dbReference type="Pfam" id="PF23087">
    <property type="entry name" value="MRH_ELAPOR1_9th"/>
    <property type="match status" value="1"/>
</dbReference>
<dbReference type="SUPFAM" id="SSF50911">
    <property type="entry name" value="Mannose 6-phosphate receptor domain"/>
    <property type="match status" value="1"/>
</dbReference>
<comment type="subcellular location">
    <subcellularLocation>
        <location evidence="1">Cell membrane</location>
        <topology evidence="1">Single-pass type I membrane protein</topology>
    </subcellularLocation>
</comment>
<organism evidence="9 10">
    <name type="scientific">Bugula neritina</name>
    <name type="common">Brown bryozoan</name>
    <name type="synonym">Sertularia neritina</name>
    <dbReference type="NCBI Taxonomy" id="10212"/>
    <lineage>
        <taxon>Eukaryota</taxon>
        <taxon>Metazoa</taxon>
        <taxon>Spiralia</taxon>
        <taxon>Lophotrochozoa</taxon>
        <taxon>Bryozoa</taxon>
        <taxon>Gymnolaemata</taxon>
        <taxon>Cheilostomatida</taxon>
        <taxon>Flustrina</taxon>
        <taxon>Buguloidea</taxon>
        <taxon>Bugulidae</taxon>
        <taxon>Bugula</taxon>
    </lineage>
</organism>
<feature type="region of interest" description="Disordered" evidence="7">
    <location>
        <begin position="1"/>
        <end position="20"/>
    </location>
</feature>
<dbReference type="InterPro" id="IPR056607">
    <property type="entry name" value="Elapor1/2_MRH"/>
</dbReference>
<proteinExistence type="inferred from homology"/>
<keyword evidence="10" id="KW-1185">Reference proteome</keyword>
<protein>
    <submittedName>
        <fullName evidence="9">KIAA1324L</fullName>
    </submittedName>
</protein>
<comment type="caution">
    <text evidence="9">The sequence shown here is derived from an EMBL/GenBank/DDBJ whole genome shotgun (WGS) entry which is preliminary data.</text>
</comment>
<dbReference type="PANTHER" id="PTHR22727">
    <property type="entry name" value="PROTEIN CBG13728"/>
    <property type="match status" value="1"/>
</dbReference>
<evidence type="ECO:0000256" key="6">
    <source>
        <dbReference type="ARBA" id="ARBA00023180"/>
    </source>
</evidence>
<accession>A0A7J7J7D5</accession>
<dbReference type="Gene3D" id="2.70.130.10">
    <property type="entry name" value="Mannose-6-phosphate receptor binding domain"/>
    <property type="match status" value="1"/>
</dbReference>
<evidence type="ECO:0000259" key="8">
    <source>
        <dbReference type="PROSITE" id="PS51914"/>
    </source>
</evidence>
<dbReference type="InterPro" id="IPR044865">
    <property type="entry name" value="MRH_dom"/>
</dbReference>
<evidence type="ECO:0000256" key="1">
    <source>
        <dbReference type="ARBA" id="ARBA00004251"/>
    </source>
</evidence>
<keyword evidence="3" id="KW-0472">Membrane</keyword>
<evidence type="ECO:0000256" key="2">
    <source>
        <dbReference type="ARBA" id="ARBA00007627"/>
    </source>
</evidence>
<dbReference type="OrthoDB" id="439917at2759"/>
<evidence type="ECO:0000256" key="4">
    <source>
        <dbReference type="ARBA" id="ARBA00022729"/>
    </source>
</evidence>
<keyword evidence="4" id="KW-0732">Signal</keyword>
<evidence type="ECO:0000313" key="10">
    <source>
        <dbReference type="Proteomes" id="UP000593567"/>
    </source>
</evidence>
<comment type="similarity">
    <text evidence="2">Belongs to the ELAPOR family.</text>
</comment>
<keyword evidence="3" id="KW-1003">Cell membrane</keyword>
<evidence type="ECO:0000313" key="9">
    <source>
        <dbReference type="EMBL" id="KAF6022130.1"/>
    </source>
</evidence>
<evidence type="ECO:0000256" key="3">
    <source>
        <dbReference type="ARBA" id="ARBA00022475"/>
    </source>
</evidence>
<sequence>MPITKPKCGLSSRSKLTGTKGKEDTVSSLVCRETILPAESVLSIQPTSLGDWLANVTVNNQIDRKLLKEGGTNIHDDELSIHFKYVTYLPTDNCPQGISTVVTLICDTREVDNGSMALPPKCYGGTCDGCTYQIRWRTKLACPKCDDSHYERIVGQCEGGQQTVRYMPDKYVLHFIVCVRRK</sequence>
<evidence type="ECO:0000256" key="5">
    <source>
        <dbReference type="ARBA" id="ARBA00023157"/>
    </source>
</evidence>
<dbReference type="GO" id="GO:0005886">
    <property type="term" value="C:plasma membrane"/>
    <property type="evidence" value="ECO:0007669"/>
    <property type="project" value="UniProtKB-SubCell"/>
</dbReference>
<dbReference type="AlphaFoldDB" id="A0A7J7J7D5"/>
<dbReference type="EMBL" id="VXIV02002897">
    <property type="protein sequence ID" value="KAF6022130.1"/>
    <property type="molecule type" value="Genomic_DNA"/>
</dbReference>
<dbReference type="PROSITE" id="PS51914">
    <property type="entry name" value="MRH"/>
    <property type="match status" value="1"/>
</dbReference>
<dbReference type="InterPro" id="IPR039181">
    <property type="entry name" value="Elapor1/2"/>
</dbReference>
<dbReference type="Proteomes" id="UP000593567">
    <property type="component" value="Unassembled WGS sequence"/>
</dbReference>
<feature type="domain" description="MRH" evidence="8">
    <location>
        <begin position="1"/>
        <end position="144"/>
    </location>
</feature>